<dbReference type="AlphaFoldDB" id="A0A0N5CP05"/>
<evidence type="ECO:0000313" key="5">
    <source>
        <dbReference type="EMBL" id="VDM97638.1"/>
    </source>
</evidence>
<evidence type="ECO:0000256" key="4">
    <source>
        <dbReference type="SAM" id="MobiDB-lite"/>
    </source>
</evidence>
<keyword evidence="1" id="KW-0479">Metal-binding</keyword>
<dbReference type="GO" id="GO:0008270">
    <property type="term" value="F:zinc ion binding"/>
    <property type="evidence" value="ECO:0007669"/>
    <property type="project" value="UniProtKB-KW"/>
</dbReference>
<reference evidence="7" key="1">
    <citation type="submission" date="2017-02" db="UniProtKB">
        <authorList>
            <consortium name="WormBaseParasite"/>
        </authorList>
    </citation>
    <scope>IDENTIFICATION</scope>
</reference>
<reference evidence="5 6" key="2">
    <citation type="submission" date="2018-11" db="EMBL/GenBank/DDBJ databases">
        <authorList>
            <consortium name="Pathogen Informatics"/>
        </authorList>
    </citation>
    <scope>NUCLEOTIDE SEQUENCE [LARGE SCALE GENOMIC DNA]</scope>
</reference>
<gene>
    <name evidence="5" type="ORF">TCLT_LOCUS1935</name>
</gene>
<dbReference type="PANTHER" id="PTHR31437">
    <property type="entry name" value="SREK1IP1 FAMILY MEMBER"/>
    <property type="match status" value="1"/>
</dbReference>
<keyword evidence="3" id="KW-0862">Zinc</keyword>
<dbReference type="WBParaSite" id="TCLT_0000193401-mRNA-1">
    <property type="protein sequence ID" value="TCLT_0000193401-mRNA-1"/>
    <property type="gene ID" value="TCLT_0000193401"/>
</dbReference>
<dbReference type="STRING" id="103827.A0A0N5CP05"/>
<sequence>MKKLDKVREKKGLECSTAFTGMYNSNISVAKKAQQMTIGVCRKCGYSGHLPFQCFNFLQNKKESFAEISSTSSESDYDTPLTVKEKKPKKKRKNKKHKYHKQYKKDKKLHRTSRKYKLDKKKE</sequence>
<organism evidence="7">
    <name type="scientific">Thelazia callipaeda</name>
    <name type="common">Oriental eyeworm</name>
    <name type="synonym">Parasitic nematode</name>
    <dbReference type="NCBI Taxonomy" id="103827"/>
    <lineage>
        <taxon>Eukaryota</taxon>
        <taxon>Metazoa</taxon>
        <taxon>Ecdysozoa</taxon>
        <taxon>Nematoda</taxon>
        <taxon>Chromadorea</taxon>
        <taxon>Rhabditida</taxon>
        <taxon>Spirurina</taxon>
        <taxon>Spiruromorpha</taxon>
        <taxon>Thelazioidea</taxon>
        <taxon>Thelaziidae</taxon>
        <taxon>Thelazia</taxon>
    </lineage>
</organism>
<protein>
    <submittedName>
        <fullName evidence="7">CCHC-type domain-containing protein</fullName>
    </submittedName>
</protein>
<dbReference type="OMA" id="TTIQWFT"/>
<name>A0A0N5CP05_THECL</name>
<dbReference type="EMBL" id="UYYF01000312">
    <property type="protein sequence ID" value="VDM97638.1"/>
    <property type="molecule type" value="Genomic_DNA"/>
</dbReference>
<accession>A0A0N5CP05</accession>
<evidence type="ECO:0000313" key="7">
    <source>
        <dbReference type="WBParaSite" id="TCLT_0000193401-mRNA-1"/>
    </source>
</evidence>
<evidence type="ECO:0000313" key="6">
    <source>
        <dbReference type="Proteomes" id="UP000276776"/>
    </source>
</evidence>
<keyword evidence="6" id="KW-1185">Reference proteome</keyword>
<dbReference type="OrthoDB" id="5984709at2759"/>
<proteinExistence type="predicted"/>
<dbReference type="Proteomes" id="UP000276776">
    <property type="component" value="Unassembled WGS sequence"/>
</dbReference>
<feature type="region of interest" description="Disordered" evidence="4">
    <location>
        <begin position="69"/>
        <end position="123"/>
    </location>
</feature>
<keyword evidence="2" id="KW-0863">Zinc-finger</keyword>
<dbReference type="PANTHER" id="PTHR31437:SF1">
    <property type="entry name" value="PROTEIN SREK1IP1"/>
    <property type="match status" value="1"/>
</dbReference>
<feature type="compositionally biased region" description="Basic residues" evidence="4">
    <location>
        <begin position="86"/>
        <end position="123"/>
    </location>
</feature>
<evidence type="ECO:0000256" key="2">
    <source>
        <dbReference type="ARBA" id="ARBA00022771"/>
    </source>
</evidence>
<evidence type="ECO:0000256" key="3">
    <source>
        <dbReference type="ARBA" id="ARBA00022833"/>
    </source>
</evidence>
<evidence type="ECO:0000256" key="1">
    <source>
        <dbReference type="ARBA" id="ARBA00022723"/>
    </source>
</evidence>